<dbReference type="Pfam" id="PF14752">
    <property type="entry name" value="RBP_receptor"/>
    <property type="match status" value="2"/>
</dbReference>
<feature type="transmembrane region" description="Helical" evidence="11">
    <location>
        <begin position="286"/>
        <end position="303"/>
    </location>
</feature>
<dbReference type="InterPro" id="IPR026612">
    <property type="entry name" value="STRA6-like"/>
</dbReference>
<feature type="transmembrane region" description="Helical" evidence="11">
    <location>
        <begin position="900"/>
        <end position="919"/>
    </location>
</feature>
<protein>
    <recommendedName>
        <fullName evidence="12">EGF-like domain-containing protein</fullName>
    </recommendedName>
</protein>
<dbReference type="AlphaFoldDB" id="A0A816XYH6"/>
<dbReference type="PROSITE" id="PS51125">
    <property type="entry name" value="NHL"/>
    <property type="match status" value="2"/>
</dbReference>
<keyword evidence="3" id="KW-1003">Cell membrane</keyword>
<organism evidence="13 14">
    <name type="scientific">Rotaria magnacalcarata</name>
    <dbReference type="NCBI Taxonomy" id="392030"/>
    <lineage>
        <taxon>Eukaryota</taxon>
        <taxon>Metazoa</taxon>
        <taxon>Spiralia</taxon>
        <taxon>Gnathifera</taxon>
        <taxon>Rotifera</taxon>
        <taxon>Eurotatoria</taxon>
        <taxon>Bdelloidea</taxon>
        <taxon>Philodinida</taxon>
        <taxon>Philodinidae</taxon>
        <taxon>Rotaria</taxon>
    </lineage>
</organism>
<feature type="disulfide bond" evidence="9">
    <location>
        <begin position="331"/>
        <end position="340"/>
    </location>
</feature>
<evidence type="ECO:0000256" key="7">
    <source>
        <dbReference type="ARBA" id="ARBA00023136"/>
    </source>
</evidence>
<evidence type="ECO:0000256" key="8">
    <source>
        <dbReference type="ARBA" id="ARBA00023170"/>
    </source>
</evidence>
<gene>
    <name evidence="13" type="ORF">WKI299_LOCUS30526</name>
</gene>
<dbReference type="InterPro" id="IPR001258">
    <property type="entry name" value="NHL_repeat"/>
</dbReference>
<comment type="caution">
    <text evidence="13">The sequence shown here is derived from an EMBL/GenBank/DDBJ whole genome shotgun (WGS) entry which is preliminary data.</text>
</comment>
<dbReference type="InterPro" id="IPR011042">
    <property type="entry name" value="6-blade_b-propeller_TolB-like"/>
</dbReference>
<feature type="transmembrane region" description="Helical" evidence="11">
    <location>
        <begin position="411"/>
        <end position="431"/>
    </location>
</feature>
<evidence type="ECO:0000256" key="10">
    <source>
        <dbReference type="PROSITE-ProRule" id="PRU00504"/>
    </source>
</evidence>
<feature type="domain" description="EGF-like" evidence="12">
    <location>
        <begin position="304"/>
        <end position="341"/>
    </location>
</feature>
<dbReference type="GO" id="GO:0038023">
    <property type="term" value="F:signaling receptor activity"/>
    <property type="evidence" value="ECO:0007669"/>
    <property type="project" value="InterPro"/>
</dbReference>
<comment type="caution">
    <text evidence="9">Lacks conserved residue(s) required for the propagation of feature annotation.</text>
</comment>
<dbReference type="GO" id="GO:0071939">
    <property type="term" value="P:vitamin A import into cell"/>
    <property type="evidence" value="ECO:0007669"/>
    <property type="project" value="TreeGrafter"/>
</dbReference>
<keyword evidence="9" id="KW-1015">Disulfide bond</keyword>
<feature type="transmembrane region" description="Helical" evidence="11">
    <location>
        <begin position="465"/>
        <end position="483"/>
    </location>
</feature>
<feature type="transmembrane region" description="Helical" evidence="11">
    <location>
        <begin position="28"/>
        <end position="49"/>
    </location>
</feature>
<evidence type="ECO:0000256" key="1">
    <source>
        <dbReference type="ARBA" id="ARBA00004651"/>
    </source>
</evidence>
<feature type="transmembrane region" description="Helical" evidence="11">
    <location>
        <begin position="947"/>
        <end position="965"/>
    </location>
</feature>
<evidence type="ECO:0000256" key="6">
    <source>
        <dbReference type="ARBA" id="ARBA00022989"/>
    </source>
</evidence>
<evidence type="ECO:0000313" key="13">
    <source>
        <dbReference type="EMBL" id="CAF2152158.1"/>
    </source>
</evidence>
<dbReference type="InterPro" id="IPR000742">
    <property type="entry name" value="EGF"/>
</dbReference>
<keyword evidence="8" id="KW-0675">Receptor</keyword>
<dbReference type="PANTHER" id="PTHR21444">
    <property type="entry name" value="COILED-COIL DOMAIN-CONTAINING PROTEIN 180"/>
    <property type="match status" value="1"/>
</dbReference>
<evidence type="ECO:0000256" key="9">
    <source>
        <dbReference type="PROSITE-ProRule" id="PRU00076"/>
    </source>
</evidence>
<evidence type="ECO:0000256" key="4">
    <source>
        <dbReference type="ARBA" id="ARBA00022692"/>
    </source>
</evidence>
<keyword evidence="2" id="KW-0813">Transport</keyword>
<dbReference type="PROSITE" id="PS00022">
    <property type="entry name" value="EGF_1"/>
    <property type="match status" value="1"/>
</dbReference>
<feature type="transmembrane region" description="Helical" evidence="11">
    <location>
        <begin position="809"/>
        <end position="832"/>
    </location>
</feature>
<dbReference type="Pfam" id="PF01436">
    <property type="entry name" value="NHL"/>
    <property type="match status" value="2"/>
</dbReference>
<feature type="repeat" description="NHL" evidence="10">
    <location>
        <begin position="76"/>
        <end position="119"/>
    </location>
</feature>
<dbReference type="SUPFAM" id="SSF63829">
    <property type="entry name" value="Calcium-dependent phosphotriesterase"/>
    <property type="match status" value="1"/>
</dbReference>
<reference evidence="13" key="1">
    <citation type="submission" date="2021-02" db="EMBL/GenBank/DDBJ databases">
        <authorList>
            <person name="Nowell W R."/>
        </authorList>
    </citation>
    <scope>NUCLEOTIDE SEQUENCE</scope>
</reference>
<comment type="subcellular location">
    <subcellularLocation>
        <location evidence="1">Cell membrane</location>
        <topology evidence="1">Multi-pass membrane protein</topology>
    </subcellularLocation>
</comment>
<dbReference type="PROSITE" id="PS50026">
    <property type="entry name" value="EGF_3"/>
    <property type="match status" value="1"/>
</dbReference>
<keyword evidence="4 11" id="KW-0812">Transmembrane</keyword>
<dbReference type="PANTHER" id="PTHR21444:SF15">
    <property type="entry name" value="RECEPTOR FOR RETINOL UPTAKE STRA6"/>
    <property type="match status" value="1"/>
</dbReference>
<dbReference type="Gene3D" id="2.120.10.30">
    <property type="entry name" value="TolB, C-terminal domain"/>
    <property type="match status" value="1"/>
</dbReference>
<proteinExistence type="predicted"/>
<sequence>MVTIAQAICFRDLRQDNEDKKKIFPKGWIISIVTLLILIILAVGIYLIIHFTSRIASTTNIVTPSLRWNTTGIIVAGVGGSPGNNSSQLNTPADVSVDFSNTLYIADYGNNRIQKWLSGASNGITVAGQASGISGSNATDLQHPAGILVDLTGNIYIADTNNHRIQFWAKGALSGVTIAGTDASVGTVAVGSNGFGTSYTQLEYPVGLYFDSLTNSLVVANSAAHNIVRWILSDNSWTQVAGISGIQGNSSSLLNLPMGVTFDPMGNMIHFALLDCQYRRRFRSRTSAMSIVLILFCVLMNAVNGQNCSVYNPCGRNGYCTYEDEEPICECKFWWIGTFCNELTNSGKQVIILGSLLGVLVITFHSLNIFHLYRQRKRQPKKATKKVQSNDPTILDIAVGQMKRSAGVTSCIIAVLIVIVAGGTLVAKWSLLQPIHTELVNRYNNDSPLYYESNSICKKIQMQRFNILTFPVACFIILIFILITKRTSLLRKQCPRGIAPPMPVDFLSRIDRKFAAVIFAMCADELFTIVKSIFESASSNSNDSGVIISYLERIFQVLIIGFRYYPLLAAVYLDSIVSLVCGTLYSWLDYSITIVNQGLCNTDFYVTLDQYIRAGNESSLAARFDYYGTGSTLLAIQLCTDIPRYLCLAYVSIKLPFLLIDKIRQRLKRSSMSDKERMMMKLTREERILLRISDPGSPDMLYVRNLFRQTDQRPRSHHLIARLLPKFIYEWRDDFTFSTRILCIYSSIILLLFFITVQACVIILPKLNSFQKSLQSTIDLFSTSSEDGNDDQPVDPATTQFPVPSLQRVYILAVVTTVLLITIQLLTLLANIRRNLFQAFRGDDSEIPRRQRSRYISYSAGNIHFGGYCIGYLIWGFILLAFFAIILWTCVEAFINFGSVRLIETLLKSIIPSLLFIYFKQYLNKLLARYVFLQHGGQVLAINNRRILMIFIYFSLFLDAFLGFISSITRLLLSVFYGIIYMCRLDYSPLGRKLELMDGGFSAYCGYIHTECCHRHPVMLIFASHLFTQFKMNQYKQIEHLGQLSDPDRLMYAQRQKKSLRAIRKWNLGVFLIRNPMIAFFRKAYLKQLDVDDLHALTDLDGDANNRNQRLAIYHRRGSVAELSVIEETNAELHKQQRF</sequence>
<feature type="repeat" description="NHL" evidence="10">
    <location>
        <begin position="128"/>
        <end position="171"/>
    </location>
</feature>
<keyword evidence="9" id="KW-0245">EGF-like domain</keyword>
<accession>A0A816XYH6</accession>
<evidence type="ECO:0000313" key="14">
    <source>
        <dbReference type="Proteomes" id="UP000663856"/>
    </source>
</evidence>
<keyword evidence="6 11" id="KW-1133">Transmembrane helix</keyword>
<name>A0A816XYH6_9BILA</name>
<dbReference type="GO" id="GO:0005886">
    <property type="term" value="C:plasma membrane"/>
    <property type="evidence" value="ECO:0007669"/>
    <property type="project" value="UniProtKB-SubCell"/>
</dbReference>
<evidence type="ECO:0000256" key="11">
    <source>
        <dbReference type="SAM" id="Phobius"/>
    </source>
</evidence>
<feature type="transmembrane region" description="Helical" evidence="11">
    <location>
        <begin position="351"/>
        <end position="373"/>
    </location>
</feature>
<evidence type="ECO:0000259" key="12">
    <source>
        <dbReference type="PROSITE" id="PS50026"/>
    </source>
</evidence>
<keyword evidence="5" id="KW-0677">Repeat</keyword>
<feature type="transmembrane region" description="Helical" evidence="11">
    <location>
        <begin position="865"/>
        <end position="888"/>
    </location>
</feature>
<dbReference type="EMBL" id="CAJNRF010013792">
    <property type="protein sequence ID" value="CAF2152158.1"/>
    <property type="molecule type" value="Genomic_DNA"/>
</dbReference>
<dbReference type="Proteomes" id="UP000663856">
    <property type="component" value="Unassembled WGS sequence"/>
</dbReference>
<evidence type="ECO:0000256" key="5">
    <source>
        <dbReference type="ARBA" id="ARBA00022737"/>
    </source>
</evidence>
<feature type="transmembrane region" description="Helical" evidence="11">
    <location>
        <begin position="742"/>
        <end position="764"/>
    </location>
</feature>
<keyword evidence="7 11" id="KW-0472">Membrane</keyword>
<evidence type="ECO:0000256" key="3">
    <source>
        <dbReference type="ARBA" id="ARBA00022475"/>
    </source>
</evidence>
<evidence type="ECO:0000256" key="2">
    <source>
        <dbReference type="ARBA" id="ARBA00022448"/>
    </source>
</evidence>
<dbReference type="GO" id="GO:0034632">
    <property type="term" value="F:retinol transmembrane transporter activity"/>
    <property type="evidence" value="ECO:0007669"/>
    <property type="project" value="InterPro"/>
</dbReference>